<dbReference type="RefSeq" id="WP_073335821.1">
    <property type="nucleotide sequence ID" value="NZ_FQXM01000002.1"/>
</dbReference>
<evidence type="ECO:0000313" key="3">
    <source>
        <dbReference type="Proteomes" id="UP000184447"/>
    </source>
</evidence>
<dbReference type="EMBL" id="FQXM01000002">
    <property type="protein sequence ID" value="SHH12877.1"/>
    <property type="molecule type" value="Genomic_DNA"/>
</dbReference>
<evidence type="ECO:0000256" key="1">
    <source>
        <dbReference type="SAM" id="Phobius"/>
    </source>
</evidence>
<reference evidence="2 3" key="1">
    <citation type="submission" date="2016-11" db="EMBL/GenBank/DDBJ databases">
        <authorList>
            <person name="Jaros S."/>
            <person name="Januszkiewicz K."/>
            <person name="Wedrychowicz H."/>
        </authorList>
    </citation>
    <scope>NUCLEOTIDE SEQUENCE [LARGE SCALE GENOMIC DNA]</scope>
    <source>
        <strain evidence="2 3">DSM 8605</strain>
    </source>
</reference>
<evidence type="ECO:0008006" key="4">
    <source>
        <dbReference type="Google" id="ProtNLM"/>
    </source>
</evidence>
<feature type="transmembrane region" description="Helical" evidence="1">
    <location>
        <begin position="38"/>
        <end position="58"/>
    </location>
</feature>
<gene>
    <name evidence="2" type="ORF">SAMN02745207_00064</name>
</gene>
<keyword evidence="3" id="KW-1185">Reference proteome</keyword>
<dbReference type="AlphaFoldDB" id="A0A1M5QFN7"/>
<feature type="transmembrane region" description="Helical" evidence="1">
    <location>
        <begin position="171"/>
        <end position="192"/>
    </location>
</feature>
<name>A0A1M5QFN7_9CLOT</name>
<proteinExistence type="predicted"/>
<sequence>MKTLLDNYKKLLRFNGFYQTLVFIIFIIFPAFLPKYDFLNIMVATCCCIIFPTILDKLCSENYTILSMAPFKTKDIIKLLYLHTYIIFGTSFIIILIINLVKPSETSIFYLVYISCFFIFSNIFYPNFTSTELKLRLNQDNRTTALILGNYFFTFITWIIMRSILRDVNAINVFYFEISLIMLNIIIAIFTLKKSYIYTLKKVMNYKA</sequence>
<feature type="transmembrane region" description="Helical" evidence="1">
    <location>
        <begin position="107"/>
        <end position="125"/>
    </location>
</feature>
<dbReference type="STRING" id="1121316.SAMN02745207_00064"/>
<feature type="transmembrane region" description="Helical" evidence="1">
    <location>
        <begin position="12"/>
        <end position="32"/>
    </location>
</feature>
<protein>
    <recommendedName>
        <fullName evidence="4">ABC-2 family transporter protein</fullName>
    </recommendedName>
</protein>
<keyword evidence="1" id="KW-1133">Transmembrane helix</keyword>
<accession>A0A1M5QFN7</accession>
<feature type="transmembrane region" description="Helical" evidence="1">
    <location>
        <begin position="79"/>
        <end position="101"/>
    </location>
</feature>
<evidence type="ECO:0000313" key="2">
    <source>
        <dbReference type="EMBL" id="SHH12877.1"/>
    </source>
</evidence>
<keyword evidence="1" id="KW-0812">Transmembrane</keyword>
<feature type="transmembrane region" description="Helical" evidence="1">
    <location>
        <begin position="145"/>
        <end position="165"/>
    </location>
</feature>
<dbReference type="Proteomes" id="UP000184447">
    <property type="component" value="Unassembled WGS sequence"/>
</dbReference>
<keyword evidence="1" id="KW-0472">Membrane</keyword>
<organism evidence="2 3">
    <name type="scientific">Clostridium grantii DSM 8605</name>
    <dbReference type="NCBI Taxonomy" id="1121316"/>
    <lineage>
        <taxon>Bacteria</taxon>
        <taxon>Bacillati</taxon>
        <taxon>Bacillota</taxon>
        <taxon>Clostridia</taxon>
        <taxon>Eubacteriales</taxon>
        <taxon>Clostridiaceae</taxon>
        <taxon>Clostridium</taxon>
    </lineage>
</organism>